<evidence type="ECO:0000256" key="4">
    <source>
        <dbReference type="ARBA" id="ARBA00023015"/>
    </source>
</evidence>
<evidence type="ECO:0000256" key="2">
    <source>
        <dbReference type="ARBA" id="ARBA00022771"/>
    </source>
</evidence>
<keyword evidence="7 9" id="KW-0675">Receptor</keyword>
<evidence type="ECO:0000256" key="8">
    <source>
        <dbReference type="ARBA" id="ARBA00023242"/>
    </source>
</evidence>
<dbReference type="GO" id="GO:0005634">
    <property type="term" value="C:nucleus"/>
    <property type="evidence" value="ECO:0007669"/>
    <property type="project" value="UniProtKB-SubCell"/>
</dbReference>
<evidence type="ECO:0000313" key="13">
    <source>
        <dbReference type="EMBL" id="KAK7109163.1"/>
    </source>
</evidence>
<keyword evidence="14" id="KW-1185">Reference proteome</keyword>
<feature type="domain" description="Nuclear receptor" evidence="11">
    <location>
        <begin position="88"/>
        <end position="162"/>
    </location>
</feature>
<dbReference type="SUPFAM" id="SSF57716">
    <property type="entry name" value="Glucocorticoid receptor-like (DNA-binding domain)"/>
    <property type="match status" value="1"/>
</dbReference>
<keyword evidence="1 9" id="KW-0479">Metal-binding</keyword>
<comment type="caution">
    <text evidence="13">The sequence shown here is derived from an EMBL/GenBank/DDBJ whole genome shotgun (WGS) entry which is preliminary data.</text>
</comment>
<dbReference type="Gene3D" id="3.30.50.10">
    <property type="entry name" value="Erythroid Transcription Factor GATA-1, subunit A"/>
    <property type="match status" value="1"/>
</dbReference>
<dbReference type="SUPFAM" id="SSF48508">
    <property type="entry name" value="Nuclear receptor ligand-binding domain"/>
    <property type="match status" value="1"/>
</dbReference>
<comment type="subcellular location">
    <subcellularLocation>
        <location evidence="9">Nucleus</location>
    </subcellularLocation>
</comment>
<dbReference type="InterPro" id="IPR050234">
    <property type="entry name" value="Nuclear_hormone_rcpt_NR1"/>
</dbReference>
<dbReference type="PANTHER" id="PTHR24082:SF283">
    <property type="entry name" value="NUCLEAR HORMONE RECEPTOR HR96"/>
    <property type="match status" value="1"/>
</dbReference>
<gene>
    <name evidence="13" type="ORF">V1264_013253</name>
</gene>
<evidence type="ECO:0000313" key="14">
    <source>
        <dbReference type="Proteomes" id="UP001374579"/>
    </source>
</evidence>
<evidence type="ECO:0000256" key="7">
    <source>
        <dbReference type="ARBA" id="ARBA00023170"/>
    </source>
</evidence>
<dbReference type="Pfam" id="PF00105">
    <property type="entry name" value="zf-C4"/>
    <property type="match status" value="1"/>
</dbReference>
<dbReference type="InterPro" id="IPR035500">
    <property type="entry name" value="NHR-like_dom_sf"/>
</dbReference>
<accession>A0AAN9BNB6</accession>
<keyword evidence="3 9" id="KW-0862">Zinc</keyword>
<feature type="compositionally biased region" description="Low complexity" evidence="10">
    <location>
        <begin position="40"/>
        <end position="50"/>
    </location>
</feature>
<evidence type="ECO:0008006" key="15">
    <source>
        <dbReference type="Google" id="ProtNLM"/>
    </source>
</evidence>
<dbReference type="GO" id="GO:0030154">
    <property type="term" value="P:cell differentiation"/>
    <property type="evidence" value="ECO:0007669"/>
    <property type="project" value="TreeGrafter"/>
</dbReference>
<feature type="region of interest" description="Disordered" evidence="10">
    <location>
        <begin position="40"/>
        <end position="77"/>
    </location>
</feature>
<keyword evidence="5 9" id="KW-0238">DNA-binding</keyword>
<dbReference type="Gene3D" id="1.10.565.10">
    <property type="entry name" value="Retinoid X Receptor"/>
    <property type="match status" value="1"/>
</dbReference>
<evidence type="ECO:0000259" key="12">
    <source>
        <dbReference type="PROSITE" id="PS51843"/>
    </source>
</evidence>
<dbReference type="PROSITE" id="PS51843">
    <property type="entry name" value="NR_LBD"/>
    <property type="match status" value="1"/>
</dbReference>
<evidence type="ECO:0000256" key="1">
    <source>
        <dbReference type="ARBA" id="ARBA00022723"/>
    </source>
</evidence>
<dbReference type="SMART" id="SM00430">
    <property type="entry name" value="HOLI"/>
    <property type="match status" value="1"/>
</dbReference>
<protein>
    <recommendedName>
        <fullName evidence="15">Nuclear hormone receptor HR96</fullName>
    </recommendedName>
</protein>
<dbReference type="GO" id="GO:0045944">
    <property type="term" value="P:positive regulation of transcription by RNA polymerase II"/>
    <property type="evidence" value="ECO:0007669"/>
    <property type="project" value="TreeGrafter"/>
</dbReference>
<evidence type="ECO:0000256" key="5">
    <source>
        <dbReference type="ARBA" id="ARBA00023125"/>
    </source>
</evidence>
<dbReference type="PROSITE" id="PS00031">
    <property type="entry name" value="NUCLEAR_REC_DBD_1"/>
    <property type="match status" value="1"/>
</dbReference>
<reference evidence="13 14" key="1">
    <citation type="submission" date="2024-02" db="EMBL/GenBank/DDBJ databases">
        <title>Chromosome-scale genome assembly of the rough periwinkle Littorina saxatilis.</title>
        <authorList>
            <person name="De Jode A."/>
            <person name="Faria R."/>
            <person name="Formenti G."/>
            <person name="Sims Y."/>
            <person name="Smith T.P."/>
            <person name="Tracey A."/>
            <person name="Wood J.M.D."/>
            <person name="Zagrodzka Z.B."/>
            <person name="Johannesson K."/>
            <person name="Butlin R.K."/>
            <person name="Leder E.H."/>
        </authorList>
    </citation>
    <scope>NUCLEOTIDE SEQUENCE [LARGE SCALE GENOMIC DNA]</scope>
    <source>
        <strain evidence="13">Snail1</strain>
        <tissue evidence="13">Muscle</tissue>
    </source>
</reference>
<evidence type="ECO:0000256" key="3">
    <source>
        <dbReference type="ARBA" id="ARBA00022833"/>
    </source>
</evidence>
<evidence type="ECO:0000256" key="6">
    <source>
        <dbReference type="ARBA" id="ARBA00023163"/>
    </source>
</evidence>
<dbReference type="InterPro" id="IPR013088">
    <property type="entry name" value="Znf_NHR/GATA"/>
</dbReference>
<dbReference type="PROSITE" id="PS51030">
    <property type="entry name" value="NUCLEAR_REC_DBD_2"/>
    <property type="match status" value="1"/>
</dbReference>
<dbReference type="SMART" id="SM00399">
    <property type="entry name" value="ZnF_C4"/>
    <property type="match status" value="1"/>
</dbReference>
<dbReference type="GO" id="GO:0004879">
    <property type="term" value="F:nuclear receptor activity"/>
    <property type="evidence" value="ECO:0007669"/>
    <property type="project" value="TreeGrafter"/>
</dbReference>
<dbReference type="Pfam" id="PF00104">
    <property type="entry name" value="Hormone_recep"/>
    <property type="match status" value="1"/>
</dbReference>
<dbReference type="GO" id="GO:0000978">
    <property type="term" value="F:RNA polymerase II cis-regulatory region sequence-specific DNA binding"/>
    <property type="evidence" value="ECO:0007669"/>
    <property type="project" value="TreeGrafter"/>
</dbReference>
<dbReference type="PRINTS" id="PR00047">
    <property type="entry name" value="STROIDFINGER"/>
</dbReference>
<name>A0AAN9BNB6_9CAEN</name>
<keyword evidence="6 9" id="KW-0804">Transcription</keyword>
<dbReference type="EMBL" id="JBAMIC010000003">
    <property type="protein sequence ID" value="KAK7109163.1"/>
    <property type="molecule type" value="Genomic_DNA"/>
</dbReference>
<organism evidence="13 14">
    <name type="scientific">Littorina saxatilis</name>
    <dbReference type="NCBI Taxonomy" id="31220"/>
    <lineage>
        <taxon>Eukaryota</taxon>
        <taxon>Metazoa</taxon>
        <taxon>Spiralia</taxon>
        <taxon>Lophotrochozoa</taxon>
        <taxon>Mollusca</taxon>
        <taxon>Gastropoda</taxon>
        <taxon>Caenogastropoda</taxon>
        <taxon>Littorinimorpha</taxon>
        <taxon>Littorinoidea</taxon>
        <taxon>Littorinidae</taxon>
        <taxon>Littorina</taxon>
    </lineage>
</organism>
<keyword evidence="8 9" id="KW-0539">Nucleus</keyword>
<proteinExistence type="inferred from homology"/>
<dbReference type="InterPro" id="IPR000536">
    <property type="entry name" value="Nucl_hrmn_rcpt_lig-bd"/>
</dbReference>
<comment type="similarity">
    <text evidence="9">Belongs to the nuclear hormone receptor family.</text>
</comment>
<sequence length="498" mass="55373">MGDKSAEASEEGASLDGVDLARVLTSMASIKPLFEQTDDSALSSSSAGLSPPDHTYNTTPIISVPSPSDLGQADSSELSRKRARMKDEKTCGVCGDKALGYNFNAITCESCKAFFRRNALKTKTECLFQGGCEIDVRTRRFCPACRIHKCFAIGMKADMILDDKEKKARMERVIENRSRKYRPDEMSPTLTQLASMGGICEPSPQVAEQVVPAETSSQMSSPIAQAAMAAVVEIPGRRFGLPQTLHGRMFKHPPRELLPSDPQFYRRLTEDEKWILNDISTAFQVTIATFNNNDPNPKPPNPNPSLNELINSTDETVRQLIRFVGKVGDFQQMRKDDQISCLKNSVMQSVLLRSACVYILEKDVFLCSKGEVPTSCLQGALENPSLYAAHVNFCRSIKSIILNNYTLWALAQILALFNPCGNAILDREVLSSLQDKYIILLKHYLESEFAFTFAQDYMVALQDMLGDLKTLGEAYTTVIYNVNPTEIEPLLLEVFNLK</sequence>
<dbReference type="InterPro" id="IPR001628">
    <property type="entry name" value="Znf_hrmn_rcpt"/>
</dbReference>
<dbReference type="GO" id="GO:0000122">
    <property type="term" value="P:negative regulation of transcription by RNA polymerase II"/>
    <property type="evidence" value="ECO:0007669"/>
    <property type="project" value="TreeGrafter"/>
</dbReference>
<evidence type="ECO:0000259" key="11">
    <source>
        <dbReference type="PROSITE" id="PS51030"/>
    </source>
</evidence>
<evidence type="ECO:0000256" key="9">
    <source>
        <dbReference type="RuleBase" id="RU004334"/>
    </source>
</evidence>
<keyword evidence="4 9" id="KW-0805">Transcription regulation</keyword>
<evidence type="ECO:0000256" key="10">
    <source>
        <dbReference type="SAM" id="MobiDB-lite"/>
    </source>
</evidence>
<feature type="domain" description="NR LBD" evidence="12">
    <location>
        <begin position="271"/>
        <end position="498"/>
    </location>
</feature>
<keyword evidence="2 9" id="KW-0863">Zinc-finger</keyword>
<dbReference type="PANTHER" id="PTHR24082">
    <property type="entry name" value="NUCLEAR HORMONE RECEPTOR"/>
    <property type="match status" value="1"/>
</dbReference>
<dbReference type="AlphaFoldDB" id="A0AAN9BNB6"/>
<dbReference type="Proteomes" id="UP001374579">
    <property type="component" value="Unassembled WGS sequence"/>
</dbReference>
<dbReference type="GO" id="GO:0008270">
    <property type="term" value="F:zinc ion binding"/>
    <property type="evidence" value="ECO:0007669"/>
    <property type="project" value="UniProtKB-KW"/>
</dbReference>